<dbReference type="SUPFAM" id="SSF50017">
    <property type="entry name" value="gp9"/>
    <property type="match status" value="1"/>
</dbReference>
<protein>
    <recommendedName>
        <fullName evidence="2">Glycine-rich domain-containing protein</fullName>
    </recommendedName>
</protein>
<accession>A0A6J7WJX6</accession>
<dbReference type="InterPro" id="IPR049304">
    <property type="entry name" value="Gly_rich_dom"/>
</dbReference>
<organism evidence="3">
    <name type="scientific">uncultured Caudovirales phage</name>
    <dbReference type="NCBI Taxonomy" id="2100421"/>
    <lineage>
        <taxon>Viruses</taxon>
        <taxon>Duplodnaviria</taxon>
        <taxon>Heunggongvirae</taxon>
        <taxon>Uroviricota</taxon>
        <taxon>Caudoviricetes</taxon>
        <taxon>Peduoviridae</taxon>
        <taxon>Maltschvirus</taxon>
        <taxon>Maltschvirus maltsch</taxon>
    </lineage>
</organism>
<feature type="domain" description="Glycine-rich" evidence="2">
    <location>
        <begin position="167"/>
        <end position="385"/>
    </location>
</feature>
<dbReference type="Pfam" id="PF21722">
    <property type="entry name" value="Gly_rich_2"/>
    <property type="match status" value="1"/>
</dbReference>
<gene>
    <name evidence="3" type="ORF">UFOVP190_92</name>
</gene>
<sequence length="448" mass="41578">MTTTVGGSTGITVSTWSNAARPSGVSMGTLGWNTDMSTLEVHNGTTWGNVGAGGSSTGGGITWATVQTANITAVVNTAYPVDATTSNITVTLPATPTAGSQVIITDYKQALSASKTITVYPNGGKIYGNTGNATLNNFGQSINLTYIDSTQGWIMPSGVQIGFLTNYSITYMIVAGGGGGGSDMGGGGGAGGYIASTAYVTPGLTYSITVGAGGSGAPAGTYQVRGFSGSDSTIGRLAITSIGGGGGGTEYGGGSYQAGASGGSGGGAAGGTASGGSGTAGQGNAGGNGGGSWYMGGGGGAGGAGAGGGATATGGTGIQNAILGTNYYWCGGGGGAGYSINGGPGGAGGGGGGAVGSTSGGSGINAGSPGGGGSTSSQTNTPGGNAGQYTGGGGGGGSHYNSNNYGGSGGSGIVVITYTGQQRGTGGTVSTVNGNTVHAFYGSGTFTA</sequence>
<feature type="region of interest" description="Disordered" evidence="1">
    <location>
        <begin position="360"/>
        <end position="393"/>
    </location>
</feature>
<proteinExistence type="predicted"/>
<dbReference type="EMBL" id="LR798243">
    <property type="protein sequence ID" value="CAB5214397.1"/>
    <property type="molecule type" value="Genomic_DNA"/>
</dbReference>
<feature type="compositionally biased region" description="Gly residues" evidence="1">
    <location>
        <begin position="360"/>
        <end position="374"/>
    </location>
</feature>
<dbReference type="InterPro" id="IPR036240">
    <property type="entry name" value="Gp9-like_sf"/>
</dbReference>
<evidence type="ECO:0000313" key="3">
    <source>
        <dbReference type="EMBL" id="CAB5214397.1"/>
    </source>
</evidence>
<evidence type="ECO:0000256" key="1">
    <source>
        <dbReference type="SAM" id="MobiDB-lite"/>
    </source>
</evidence>
<feature type="compositionally biased region" description="Gly residues" evidence="1">
    <location>
        <begin position="384"/>
        <end position="393"/>
    </location>
</feature>
<reference evidence="3" key="1">
    <citation type="submission" date="2020-05" db="EMBL/GenBank/DDBJ databases">
        <authorList>
            <person name="Chiriac C."/>
            <person name="Salcher M."/>
            <person name="Ghai R."/>
            <person name="Kavagutti S V."/>
        </authorList>
    </citation>
    <scope>NUCLEOTIDE SEQUENCE</scope>
</reference>
<evidence type="ECO:0000259" key="2">
    <source>
        <dbReference type="Pfam" id="PF21722"/>
    </source>
</evidence>
<dbReference type="PRINTS" id="PR01228">
    <property type="entry name" value="EGGSHELL"/>
</dbReference>
<name>A0A6J7WJX6_9CAUD</name>